<evidence type="ECO:0000313" key="2">
    <source>
        <dbReference type="EMBL" id="RHA76742.1"/>
    </source>
</evidence>
<keyword evidence="1" id="KW-1133">Transmembrane helix</keyword>
<evidence type="ECO:0000256" key="1">
    <source>
        <dbReference type="SAM" id="Phobius"/>
    </source>
</evidence>
<sequence length="59" mass="6493">MRKPLNNTQCILLTLCWAALCFLVLTSSPRIDGPLIVTIILSGALVFIPILKAIKSRNK</sequence>
<dbReference type="Proteomes" id="UP000283855">
    <property type="component" value="Unassembled WGS sequence"/>
</dbReference>
<keyword evidence="1" id="KW-0472">Membrane</keyword>
<gene>
    <name evidence="2" type="ORF">DW921_06075</name>
</gene>
<dbReference type="AlphaFoldDB" id="A0A413T1I4"/>
<proteinExistence type="predicted"/>
<keyword evidence="1" id="KW-0812">Transmembrane</keyword>
<dbReference type="EMBL" id="QSFT01000009">
    <property type="protein sequence ID" value="RHA76742.1"/>
    <property type="molecule type" value="Genomic_DNA"/>
</dbReference>
<reference evidence="2 3" key="1">
    <citation type="submission" date="2018-08" db="EMBL/GenBank/DDBJ databases">
        <title>A genome reference for cultivated species of the human gut microbiota.</title>
        <authorList>
            <person name="Zou Y."/>
            <person name="Xue W."/>
            <person name="Luo G."/>
        </authorList>
    </citation>
    <scope>NUCLEOTIDE SEQUENCE [LARGE SCALE GENOMIC DNA]</scope>
    <source>
        <strain evidence="2 3">AM42-38</strain>
    </source>
</reference>
<accession>A0A413T1I4</accession>
<name>A0A413T1I4_9BACT</name>
<protein>
    <submittedName>
        <fullName evidence="2">Uncharacterized protein</fullName>
    </submittedName>
</protein>
<evidence type="ECO:0000313" key="3">
    <source>
        <dbReference type="Proteomes" id="UP000283855"/>
    </source>
</evidence>
<organism evidence="2 3">
    <name type="scientific">Phocaeicola coprophilus</name>
    <dbReference type="NCBI Taxonomy" id="387090"/>
    <lineage>
        <taxon>Bacteria</taxon>
        <taxon>Pseudomonadati</taxon>
        <taxon>Bacteroidota</taxon>
        <taxon>Bacteroidia</taxon>
        <taxon>Bacteroidales</taxon>
        <taxon>Bacteroidaceae</taxon>
        <taxon>Phocaeicola</taxon>
    </lineage>
</organism>
<dbReference type="RefSeq" id="WP_022277705.1">
    <property type="nucleotide sequence ID" value="NZ_CABJGD010000009.1"/>
</dbReference>
<comment type="caution">
    <text evidence="2">The sequence shown here is derived from an EMBL/GenBank/DDBJ whole genome shotgun (WGS) entry which is preliminary data.</text>
</comment>
<feature type="transmembrane region" description="Helical" evidence="1">
    <location>
        <begin position="36"/>
        <end position="54"/>
    </location>
</feature>